<organism evidence="1 2">
    <name type="scientific">Pseudooceanicola algae</name>
    <dbReference type="NCBI Taxonomy" id="1537215"/>
    <lineage>
        <taxon>Bacteria</taxon>
        <taxon>Pseudomonadati</taxon>
        <taxon>Pseudomonadota</taxon>
        <taxon>Alphaproteobacteria</taxon>
        <taxon>Rhodobacterales</taxon>
        <taxon>Paracoccaceae</taxon>
        <taxon>Pseudooceanicola</taxon>
    </lineage>
</organism>
<dbReference type="RefSeq" id="WP_231388499.1">
    <property type="nucleotide sequence ID" value="NZ_CP060436.1"/>
</dbReference>
<sequence length="397" mass="42006">MDPVPVFSLTSVIVVLATAIAGWVLFLPRLSNWNVWRAMVTPLASIIGSGFLVLGPILAHSYGWLAPAIMALLCLGAWAFGSAIRENIARIGDTPEEPSRLESIAAALLALAYVISVAYYLNLFGAFFAELTPWPGQFAGRIVTSAAFVLVFVLGYGRGFAMLERAEYLTVGVKLAIIAGLLAGLAVFMVYAVQSDALFTPEISISGLPAITLAFGLLVTVQGFETSRYLGKSYDAVTRVRSMRMAQILAGLIYLAYVVLLVFAHRVPEGELTETSIIAMMEDVTPILPFLLILGALAAQFSAAVADTGGAGGLIEELSRGRLTAKKGYAVLCVLGLALTWTADVFEIIAYASRAFALYYAAQALIAAMNASGAKRGLFGALAVLGLCIAVFGQAVE</sequence>
<evidence type="ECO:0000313" key="2">
    <source>
        <dbReference type="Proteomes" id="UP000283786"/>
    </source>
</evidence>
<dbReference type="AlphaFoldDB" id="A0A418SDH4"/>
<reference evidence="1 2" key="1">
    <citation type="submission" date="2020-08" db="EMBL/GenBank/DDBJ databases">
        <title>Genome sequence of Rhodobacteraceae bacterium Lw-13e.</title>
        <authorList>
            <person name="Poehlein A."/>
            <person name="Wolter L."/>
            <person name="Daniel R."/>
            <person name="Brinkhoff T."/>
        </authorList>
    </citation>
    <scope>NUCLEOTIDE SEQUENCE [LARGE SCALE GENOMIC DNA]</scope>
    <source>
        <strain evidence="1 2">Lw-13e</strain>
    </source>
</reference>
<dbReference type="KEGG" id="palw:PSAL_023140"/>
<evidence type="ECO:0008006" key="3">
    <source>
        <dbReference type="Google" id="ProtNLM"/>
    </source>
</evidence>
<dbReference type="Proteomes" id="UP000283786">
    <property type="component" value="Chromosome"/>
</dbReference>
<accession>A0A418SDH4</accession>
<dbReference type="Gene3D" id="1.20.1740.10">
    <property type="entry name" value="Amino acid/polyamine transporter I"/>
    <property type="match status" value="1"/>
</dbReference>
<protein>
    <recommendedName>
        <fullName evidence="3">APC family permease</fullName>
    </recommendedName>
</protein>
<keyword evidence="2" id="KW-1185">Reference proteome</keyword>
<gene>
    <name evidence="1" type="ORF">PSAL_023140</name>
</gene>
<name>A0A418SDH4_9RHOB</name>
<proteinExistence type="predicted"/>
<evidence type="ECO:0000313" key="1">
    <source>
        <dbReference type="EMBL" id="QPM91071.1"/>
    </source>
</evidence>
<dbReference type="EMBL" id="CP060436">
    <property type="protein sequence ID" value="QPM91071.1"/>
    <property type="molecule type" value="Genomic_DNA"/>
</dbReference>